<evidence type="ECO:0000256" key="2">
    <source>
        <dbReference type="ARBA" id="ARBA00023136"/>
    </source>
</evidence>
<sequence>MTEQPVRYHRTRKVVRLSIIPVLAALIIALTVAAVLLVRDNQRATATATARRDAPQAAQETVAKMLSYTATTVGKDLTAVPGLTGPFRDQYRDLVTRTIVPVAQDKGVTTRAHVVSTGILAASPDHITLLMYIDQVTVSTAVPAPTTSSSRVSVTAEKHGDQWLISGMTPL</sequence>
<dbReference type="Proteomes" id="UP001601992">
    <property type="component" value="Unassembled WGS sequence"/>
</dbReference>
<proteinExistence type="predicted"/>
<evidence type="ECO:0000256" key="1">
    <source>
        <dbReference type="ARBA" id="ARBA00004370"/>
    </source>
</evidence>
<organism evidence="4 5">
    <name type="scientific">Nocardia jiangxiensis</name>
    <dbReference type="NCBI Taxonomy" id="282685"/>
    <lineage>
        <taxon>Bacteria</taxon>
        <taxon>Bacillati</taxon>
        <taxon>Actinomycetota</taxon>
        <taxon>Actinomycetes</taxon>
        <taxon>Mycobacteriales</taxon>
        <taxon>Nocardiaceae</taxon>
        <taxon>Nocardia</taxon>
    </lineage>
</organism>
<comment type="subcellular location">
    <subcellularLocation>
        <location evidence="1">Membrane</location>
    </subcellularLocation>
</comment>
<feature type="transmembrane region" description="Helical" evidence="3">
    <location>
        <begin position="14"/>
        <end position="38"/>
    </location>
</feature>
<dbReference type="EMBL" id="JBIAQY010000015">
    <property type="protein sequence ID" value="MFF3572807.1"/>
    <property type="molecule type" value="Genomic_DNA"/>
</dbReference>
<evidence type="ECO:0008006" key="6">
    <source>
        <dbReference type="Google" id="ProtNLM"/>
    </source>
</evidence>
<comment type="caution">
    <text evidence="4">The sequence shown here is derived from an EMBL/GenBank/DDBJ whole genome shotgun (WGS) entry which is preliminary data.</text>
</comment>
<keyword evidence="2 3" id="KW-0472">Membrane</keyword>
<keyword evidence="3" id="KW-0812">Transmembrane</keyword>
<evidence type="ECO:0000256" key="3">
    <source>
        <dbReference type="SAM" id="Phobius"/>
    </source>
</evidence>
<dbReference type="PANTHER" id="PTHR37042:SF4">
    <property type="entry name" value="OUTER MEMBRANE PROTEIN RV1973"/>
    <property type="match status" value="1"/>
</dbReference>
<keyword evidence="5" id="KW-1185">Reference proteome</keyword>
<accession>A0ABW6S944</accession>
<dbReference type="RefSeq" id="WP_051193068.1">
    <property type="nucleotide sequence ID" value="NZ_JBIAQY010000015.1"/>
</dbReference>
<evidence type="ECO:0000313" key="5">
    <source>
        <dbReference type="Proteomes" id="UP001601992"/>
    </source>
</evidence>
<reference evidence="4 5" key="1">
    <citation type="submission" date="2024-10" db="EMBL/GenBank/DDBJ databases">
        <title>The Natural Products Discovery Center: Release of the First 8490 Sequenced Strains for Exploring Actinobacteria Biosynthetic Diversity.</title>
        <authorList>
            <person name="Kalkreuter E."/>
            <person name="Kautsar S.A."/>
            <person name="Yang D."/>
            <person name="Bader C.D."/>
            <person name="Teijaro C.N."/>
            <person name="Fluegel L."/>
            <person name="Davis C.M."/>
            <person name="Simpson J.R."/>
            <person name="Lauterbach L."/>
            <person name="Steele A.D."/>
            <person name="Gui C."/>
            <person name="Meng S."/>
            <person name="Li G."/>
            <person name="Viehrig K."/>
            <person name="Ye F."/>
            <person name="Su P."/>
            <person name="Kiefer A.F."/>
            <person name="Nichols A."/>
            <person name="Cepeda A.J."/>
            <person name="Yan W."/>
            <person name="Fan B."/>
            <person name="Jiang Y."/>
            <person name="Adhikari A."/>
            <person name="Zheng C.-J."/>
            <person name="Schuster L."/>
            <person name="Cowan T.M."/>
            <person name="Smanski M.J."/>
            <person name="Chevrette M.G."/>
            <person name="De Carvalho L.P.S."/>
            <person name="Shen B."/>
        </authorList>
    </citation>
    <scope>NUCLEOTIDE SEQUENCE [LARGE SCALE GENOMIC DNA]</scope>
    <source>
        <strain evidence="4 5">NPDC002593</strain>
    </source>
</reference>
<name>A0ABW6S944_9NOCA</name>
<evidence type="ECO:0000313" key="4">
    <source>
        <dbReference type="EMBL" id="MFF3572807.1"/>
    </source>
</evidence>
<protein>
    <recommendedName>
        <fullName evidence="6">Mce-associated membrane protein</fullName>
    </recommendedName>
</protein>
<dbReference type="PANTHER" id="PTHR37042">
    <property type="entry name" value="OUTER MEMBRANE PROTEIN RV1973"/>
    <property type="match status" value="1"/>
</dbReference>
<keyword evidence="3" id="KW-1133">Transmembrane helix</keyword>
<gene>
    <name evidence="4" type="ORF">ACFYXQ_34065</name>
</gene>